<name>A0ABX2YEM1_9BACT</name>
<dbReference type="Proteomes" id="UP000093159">
    <property type="component" value="Unassembled WGS sequence"/>
</dbReference>
<comment type="caution">
    <text evidence="1">The sequence shown here is derived from an EMBL/GenBank/DDBJ whole genome shotgun (WGS) entry which is preliminary data.</text>
</comment>
<evidence type="ECO:0000313" key="2">
    <source>
        <dbReference type="Proteomes" id="UP000093159"/>
    </source>
</evidence>
<reference evidence="1 2" key="1">
    <citation type="submission" date="2015-05" db="EMBL/GenBank/DDBJ databases">
        <authorList>
            <person name="Rovetto F."/>
            <person name="Cocolin L."/>
            <person name="Illeghems K."/>
            <person name="Van Nieuwerburgh F."/>
            <person name="Houf K."/>
        </authorList>
    </citation>
    <scope>NUCLEOTIDE SEQUENCE [LARGE SCALE GENOMIC DNA]</scope>
    <source>
        <strain evidence="1 2">117434</strain>
    </source>
</reference>
<dbReference type="RefSeq" id="WP_066179055.1">
    <property type="nucleotide sequence ID" value="NZ_LDIR01000001.1"/>
</dbReference>
<organism evidence="1 2">
    <name type="scientific">Arcobacter porcinus</name>
    <dbReference type="NCBI Taxonomy" id="1935204"/>
    <lineage>
        <taxon>Bacteria</taxon>
        <taxon>Pseudomonadati</taxon>
        <taxon>Campylobacterota</taxon>
        <taxon>Epsilonproteobacteria</taxon>
        <taxon>Campylobacterales</taxon>
        <taxon>Arcobacteraceae</taxon>
        <taxon>Arcobacter</taxon>
    </lineage>
</organism>
<protein>
    <submittedName>
        <fullName evidence="1">Uncharacterized protein</fullName>
    </submittedName>
</protein>
<proteinExistence type="predicted"/>
<accession>A0ABX2YEM1</accession>
<keyword evidence="2" id="KW-1185">Reference proteome</keyword>
<dbReference type="EMBL" id="LDIR01000001">
    <property type="protein sequence ID" value="OCL93450.1"/>
    <property type="molecule type" value="Genomic_DNA"/>
</dbReference>
<sequence length="76" mass="8889">MIITLHAAQRFLERVIGKTQFTNQDLEQSKIYLDRVFKNFVPNSVAKSFALPGFENQFYVIHRHNAIITILPKEKN</sequence>
<gene>
    <name evidence="1" type="ORF">AAX28_00993</name>
</gene>
<evidence type="ECO:0000313" key="1">
    <source>
        <dbReference type="EMBL" id="OCL93450.1"/>
    </source>
</evidence>